<gene>
    <name evidence="9" type="ORF">NMK_2797</name>
</gene>
<proteinExistence type="predicted"/>
<keyword evidence="4" id="KW-0547">Nucleotide-binding</keyword>
<dbReference type="InterPro" id="IPR050351">
    <property type="entry name" value="BphY/WalK/GraS-like"/>
</dbReference>
<dbReference type="GO" id="GO:0000156">
    <property type="term" value="F:phosphorelay response regulator activity"/>
    <property type="evidence" value="ECO:0007669"/>
    <property type="project" value="TreeGrafter"/>
</dbReference>
<name>A0A2R5FG11_9PROT</name>
<dbReference type="EC" id="2.7.13.3" evidence="2"/>
<dbReference type="AlphaFoldDB" id="A0A2R5FG11"/>
<keyword evidence="10" id="KW-1185">Reference proteome</keyword>
<keyword evidence="3" id="KW-0808">Transferase</keyword>
<dbReference type="GO" id="GO:0030295">
    <property type="term" value="F:protein kinase activator activity"/>
    <property type="evidence" value="ECO:0007669"/>
    <property type="project" value="TreeGrafter"/>
</dbReference>
<evidence type="ECO:0000313" key="9">
    <source>
        <dbReference type="EMBL" id="GBG15194.1"/>
    </source>
</evidence>
<dbReference type="GO" id="GO:0007234">
    <property type="term" value="P:osmosensory signaling via phosphorelay pathway"/>
    <property type="evidence" value="ECO:0007669"/>
    <property type="project" value="TreeGrafter"/>
</dbReference>
<dbReference type="OrthoDB" id="9122109at2"/>
<dbReference type="PANTHER" id="PTHR42878">
    <property type="entry name" value="TWO-COMPONENT HISTIDINE KINASE"/>
    <property type="match status" value="1"/>
</dbReference>
<dbReference type="EMBL" id="BDOQ01000014">
    <property type="protein sequence ID" value="GBG15194.1"/>
    <property type="molecule type" value="Genomic_DNA"/>
</dbReference>
<dbReference type="SMART" id="SM00387">
    <property type="entry name" value="HATPase_c"/>
    <property type="match status" value="1"/>
</dbReference>
<evidence type="ECO:0000256" key="1">
    <source>
        <dbReference type="ARBA" id="ARBA00000085"/>
    </source>
</evidence>
<evidence type="ECO:0000313" key="10">
    <source>
        <dbReference type="Proteomes" id="UP000245081"/>
    </source>
</evidence>
<dbReference type="InterPro" id="IPR004358">
    <property type="entry name" value="Sig_transdc_His_kin-like_C"/>
</dbReference>
<dbReference type="Gene3D" id="3.30.565.10">
    <property type="entry name" value="Histidine kinase-like ATPase, C-terminal domain"/>
    <property type="match status" value="1"/>
</dbReference>
<evidence type="ECO:0000256" key="7">
    <source>
        <dbReference type="ARBA" id="ARBA00023012"/>
    </source>
</evidence>
<keyword evidence="6" id="KW-0067">ATP-binding</keyword>
<dbReference type="SUPFAM" id="SSF55874">
    <property type="entry name" value="ATPase domain of HSP90 chaperone/DNA topoisomerase II/histidine kinase"/>
    <property type="match status" value="1"/>
</dbReference>
<organism evidence="9 10">
    <name type="scientific">Novimethylophilus kurashikiensis</name>
    <dbReference type="NCBI Taxonomy" id="1825523"/>
    <lineage>
        <taxon>Bacteria</taxon>
        <taxon>Pseudomonadati</taxon>
        <taxon>Pseudomonadota</taxon>
        <taxon>Betaproteobacteria</taxon>
        <taxon>Nitrosomonadales</taxon>
        <taxon>Methylophilaceae</taxon>
        <taxon>Novimethylophilus</taxon>
    </lineage>
</organism>
<evidence type="ECO:0000256" key="2">
    <source>
        <dbReference type="ARBA" id="ARBA00012438"/>
    </source>
</evidence>
<evidence type="ECO:0000256" key="6">
    <source>
        <dbReference type="ARBA" id="ARBA00022840"/>
    </source>
</evidence>
<dbReference type="InterPro" id="IPR005467">
    <property type="entry name" value="His_kinase_dom"/>
</dbReference>
<dbReference type="PRINTS" id="PR00344">
    <property type="entry name" value="BCTRLSENSOR"/>
</dbReference>
<evidence type="ECO:0000256" key="4">
    <source>
        <dbReference type="ARBA" id="ARBA00022741"/>
    </source>
</evidence>
<dbReference type="RefSeq" id="WP_109016361.1">
    <property type="nucleotide sequence ID" value="NZ_BDOQ01000014.1"/>
</dbReference>
<dbReference type="InterPro" id="IPR036890">
    <property type="entry name" value="HATPase_C_sf"/>
</dbReference>
<reference evidence="9 10" key="1">
    <citation type="journal article" date="2018" name="Environ. Microbiol.">
        <title>Isolation and genomic characterization of Novimethylophilus kurashikiensis gen. nov. sp. nov., a new lanthanide-dependent methylotrophic species of Methylophilaceae.</title>
        <authorList>
            <person name="Lv H."/>
            <person name="Sahin N."/>
            <person name="Tani A."/>
        </authorList>
    </citation>
    <scope>NUCLEOTIDE SEQUENCE [LARGE SCALE GENOMIC DNA]</scope>
    <source>
        <strain evidence="9 10">La2-4</strain>
    </source>
</reference>
<dbReference type="Proteomes" id="UP000245081">
    <property type="component" value="Unassembled WGS sequence"/>
</dbReference>
<comment type="caution">
    <text evidence="9">The sequence shown here is derived from an EMBL/GenBank/DDBJ whole genome shotgun (WGS) entry which is preliminary data.</text>
</comment>
<evidence type="ECO:0000256" key="3">
    <source>
        <dbReference type="ARBA" id="ARBA00022679"/>
    </source>
</evidence>
<evidence type="ECO:0000259" key="8">
    <source>
        <dbReference type="PROSITE" id="PS50109"/>
    </source>
</evidence>
<evidence type="ECO:0000256" key="5">
    <source>
        <dbReference type="ARBA" id="ARBA00022777"/>
    </source>
</evidence>
<dbReference type="Pfam" id="PF02518">
    <property type="entry name" value="HATPase_c"/>
    <property type="match status" value="1"/>
</dbReference>
<dbReference type="GO" id="GO:0005524">
    <property type="term" value="F:ATP binding"/>
    <property type="evidence" value="ECO:0007669"/>
    <property type="project" value="UniProtKB-KW"/>
</dbReference>
<dbReference type="PROSITE" id="PS50109">
    <property type="entry name" value="HIS_KIN"/>
    <property type="match status" value="1"/>
</dbReference>
<accession>A0A2R5FG11</accession>
<keyword evidence="7" id="KW-0902">Two-component regulatory system</keyword>
<sequence>MINELDVAVIHDIKNQLAQLALMLERRGDCQQEKAIAFAASKRLSTLLLAHLQQDGMLKAHVDTACPADLLEDVASEYRSLFPNLDIDVDDAEAPPFWFYDTALLRLALENALHNACRHAGQRVSLKAVKFGDRLHMTVADDGPGFSEDMLLLNAGETPMPASRNGTGLGLYLAAHIAQLHENSGECGTIFLENRDGAVFTLSLP</sequence>
<dbReference type="InterPro" id="IPR003594">
    <property type="entry name" value="HATPase_dom"/>
</dbReference>
<protein>
    <recommendedName>
        <fullName evidence="2">histidine kinase</fullName>
        <ecNumber evidence="2">2.7.13.3</ecNumber>
    </recommendedName>
</protein>
<keyword evidence="5" id="KW-0418">Kinase</keyword>
<comment type="catalytic activity">
    <reaction evidence="1">
        <text>ATP + protein L-histidine = ADP + protein N-phospho-L-histidine.</text>
        <dbReference type="EC" id="2.7.13.3"/>
    </reaction>
</comment>
<feature type="domain" description="Histidine kinase" evidence="8">
    <location>
        <begin position="8"/>
        <end position="205"/>
    </location>
</feature>
<dbReference type="GO" id="GO:0004673">
    <property type="term" value="F:protein histidine kinase activity"/>
    <property type="evidence" value="ECO:0007669"/>
    <property type="project" value="UniProtKB-EC"/>
</dbReference>
<dbReference type="PANTHER" id="PTHR42878:SF7">
    <property type="entry name" value="SENSOR HISTIDINE KINASE GLRK"/>
    <property type="match status" value="1"/>
</dbReference>